<evidence type="ECO:0000256" key="8">
    <source>
        <dbReference type="SAM" id="Phobius"/>
    </source>
</evidence>
<keyword evidence="4" id="KW-1003">Cell membrane</keyword>
<feature type="transmembrane region" description="Helical" evidence="8">
    <location>
        <begin position="213"/>
        <end position="233"/>
    </location>
</feature>
<name>A0A418WK03_9SPHN</name>
<evidence type="ECO:0000256" key="1">
    <source>
        <dbReference type="ARBA" id="ARBA00004651"/>
    </source>
</evidence>
<dbReference type="PANTHER" id="PTHR22911">
    <property type="entry name" value="ACYL-MALONYL CONDENSING ENZYME-RELATED"/>
    <property type="match status" value="1"/>
</dbReference>
<dbReference type="RefSeq" id="WP_119761459.1">
    <property type="nucleotide sequence ID" value="NZ_QYUM01000003.1"/>
</dbReference>
<proteinExistence type="inferred from homology"/>
<dbReference type="GO" id="GO:0005886">
    <property type="term" value="C:plasma membrane"/>
    <property type="evidence" value="ECO:0007669"/>
    <property type="project" value="UniProtKB-SubCell"/>
</dbReference>
<dbReference type="PANTHER" id="PTHR22911:SF137">
    <property type="entry name" value="SOLUTE CARRIER FAMILY 35 MEMBER G2-RELATED"/>
    <property type="match status" value="1"/>
</dbReference>
<feature type="transmembrane region" description="Helical" evidence="8">
    <location>
        <begin position="245"/>
        <end position="263"/>
    </location>
</feature>
<dbReference type="InterPro" id="IPR037185">
    <property type="entry name" value="EmrE-like"/>
</dbReference>
<keyword evidence="3" id="KW-0813">Transport</keyword>
<gene>
    <name evidence="10" type="primary">rarD</name>
    <name evidence="10" type="ORF">D3876_08760</name>
</gene>
<feature type="transmembrane region" description="Helical" evidence="8">
    <location>
        <begin position="74"/>
        <end position="94"/>
    </location>
</feature>
<feature type="transmembrane region" description="Helical" evidence="8">
    <location>
        <begin position="269"/>
        <end position="289"/>
    </location>
</feature>
<protein>
    <submittedName>
        <fullName evidence="10">EamA family transporter RarD</fullName>
    </submittedName>
</protein>
<dbReference type="SUPFAM" id="SSF103481">
    <property type="entry name" value="Multidrug resistance efflux transporter EmrE"/>
    <property type="match status" value="2"/>
</dbReference>
<feature type="domain" description="EamA" evidence="9">
    <location>
        <begin position="152"/>
        <end position="284"/>
    </location>
</feature>
<dbReference type="AlphaFoldDB" id="A0A418WK03"/>
<dbReference type="InterPro" id="IPR000620">
    <property type="entry name" value="EamA_dom"/>
</dbReference>
<evidence type="ECO:0000256" key="5">
    <source>
        <dbReference type="ARBA" id="ARBA00022692"/>
    </source>
</evidence>
<evidence type="ECO:0000313" key="10">
    <source>
        <dbReference type="EMBL" id="RJF90338.1"/>
    </source>
</evidence>
<comment type="subcellular location">
    <subcellularLocation>
        <location evidence="1">Cell membrane</location>
        <topology evidence="1">Multi-pass membrane protein</topology>
    </subcellularLocation>
</comment>
<evidence type="ECO:0000256" key="6">
    <source>
        <dbReference type="ARBA" id="ARBA00022989"/>
    </source>
</evidence>
<feature type="transmembrane region" description="Helical" evidence="8">
    <location>
        <begin position="106"/>
        <end position="123"/>
    </location>
</feature>
<organism evidence="10 11">
    <name type="scientific">Sphingomonas cavernae</name>
    <dbReference type="NCBI Taxonomy" id="2320861"/>
    <lineage>
        <taxon>Bacteria</taxon>
        <taxon>Pseudomonadati</taxon>
        <taxon>Pseudomonadota</taxon>
        <taxon>Alphaproteobacteria</taxon>
        <taxon>Sphingomonadales</taxon>
        <taxon>Sphingomonadaceae</taxon>
        <taxon>Sphingomonas</taxon>
    </lineage>
</organism>
<keyword evidence="5 8" id="KW-0812">Transmembrane</keyword>
<feature type="transmembrane region" description="Helical" evidence="8">
    <location>
        <begin position="12"/>
        <end position="29"/>
    </location>
</feature>
<keyword evidence="7 8" id="KW-0472">Membrane</keyword>
<evidence type="ECO:0000313" key="11">
    <source>
        <dbReference type="Proteomes" id="UP000286100"/>
    </source>
</evidence>
<evidence type="ECO:0000259" key="9">
    <source>
        <dbReference type="Pfam" id="PF00892"/>
    </source>
</evidence>
<evidence type="ECO:0000256" key="4">
    <source>
        <dbReference type="ARBA" id="ARBA00022475"/>
    </source>
</evidence>
<comment type="caution">
    <text evidence="10">The sequence shown here is derived from an EMBL/GenBank/DDBJ whole genome shotgun (WGS) entry which is preliminary data.</text>
</comment>
<evidence type="ECO:0000256" key="2">
    <source>
        <dbReference type="ARBA" id="ARBA00007362"/>
    </source>
</evidence>
<comment type="similarity">
    <text evidence="2">Belongs to the EamA transporter family.</text>
</comment>
<dbReference type="Proteomes" id="UP000286100">
    <property type="component" value="Unassembled WGS sequence"/>
</dbReference>
<accession>A0A418WK03</accession>
<sequence length="301" mass="31866">MVSQSAQGRAGIAYGLGAYLIWGFLPAYFKLLASVLPSEVVAQRIVWSVAFLAGLVAVKGSFPALRAALVNPKALRILAVTALLIAANWLIYVWAIVNNHVLESSLGYFLNPLVNVAMGVVLLKERLGRAQMIAVALAAIGVAVLAVGAGSGLWISLSLAFTFATYGLLRKIAPVESLEGLSVETLMLAPFALGYLWWLGNSGALSFGSGTDISLLIAASGIVTAVPLLLFAAAARRMPYATLGLLQYLAPTIQFLLAVFVYGEPLTTSHLICFAFIWTGLAIFAVSGVSELRRRRVALAD</sequence>
<dbReference type="InterPro" id="IPR004626">
    <property type="entry name" value="RarD"/>
</dbReference>
<feature type="domain" description="EamA" evidence="9">
    <location>
        <begin position="10"/>
        <end position="145"/>
    </location>
</feature>
<dbReference type="OrthoDB" id="369870at2"/>
<evidence type="ECO:0000256" key="7">
    <source>
        <dbReference type="ARBA" id="ARBA00023136"/>
    </source>
</evidence>
<reference evidence="10 11" key="1">
    <citation type="submission" date="2018-09" db="EMBL/GenBank/DDBJ databases">
        <authorList>
            <person name="Zhu H."/>
        </authorList>
    </citation>
    <scope>NUCLEOTIDE SEQUENCE [LARGE SCALE GENOMIC DNA]</scope>
    <source>
        <strain evidence="10 11">K2R01-6</strain>
    </source>
</reference>
<dbReference type="EMBL" id="QYUM01000003">
    <property type="protein sequence ID" value="RJF90338.1"/>
    <property type="molecule type" value="Genomic_DNA"/>
</dbReference>
<keyword evidence="11" id="KW-1185">Reference proteome</keyword>
<dbReference type="NCBIfam" id="TIGR00688">
    <property type="entry name" value="rarD"/>
    <property type="match status" value="1"/>
</dbReference>
<keyword evidence="6 8" id="KW-1133">Transmembrane helix</keyword>
<feature type="transmembrane region" description="Helical" evidence="8">
    <location>
        <begin position="41"/>
        <end position="62"/>
    </location>
</feature>
<dbReference type="Pfam" id="PF00892">
    <property type="entry name" value="EamA"/>
    <property type="match status" value="2"/>
</dbReference>
<feature type="transmembrane region" description="Helical" evidence="8">
    <location>
        <begin position="130"/>
        <end position="147"/>
    </location>
</feature>
<evidence type="ECO:0000256" key="3">
    <source>
        <dbReference type="ARBA" id="ARBA00022448"/>
    </source>
</evidence>